<dbReference type="InterPro" id="IPR039742">
    <property type="entry name" value="Shq1"/>
</dbReference>
<dbReference type="InterPro" id="IPR007009">
    <property type="entry name" value="Shq1_C"/>
</dbReference>
<dbReference type="EMBL" id="VJMJ01000009">
    <property type="protein sequence ID" value="KAF0744655.1"/>
    <property type="molecule type" value="Genomic_DNA"/>
</dbReference>
<organism evidence="4 5">
    <name type="scientific">Aphanomyces euteiches</name>
    <dbReference type="NCBI Taxonomy" id="100861"/>
    <lineage>
        <taxon>Eukaryota</taxon>
        <taxon>Sar</taxon>
        <taxon>Stramenopiles</taxon>
        <taxon>Oomycota</taxon>
        <taxon>Saprolegniomycetes</taxon>
        <taxon>Saprolegniales</taxon>
        <taxon>Verrucalvaceae</taxon>
        <taxon>Aphanomyces</taxon>
    </lineage>
</organism>
<accession>A0A6G0XW87</accession>
<dbReference type="Gene3D" id="2.60.40.790">
    <property type="match status" value="1"/>
</dbReference>
<feature type="region of interest" description="Disordered" evidence="2">
    <location>
        <begin position="123"/>
        <end position="148"/>
    </location>
</feature>
<dbReference type="InterPro" id="IPR007052">
    <property type="entry name" value="CS_dom"/>
</dbReference>
<evidence type="ECO:0000259" key="3">
    <source>
        <dbReference type="PROSITE" id="PS51203"/>
    </source>
</evidence>
<sequence>MPSTPRFKVTQDATTVFVEIHVPYVRVSEMEYHIDGTNFSFWCKPYLLNLTFPGAVVDDDRAKAVYDMNKNHGTITVHLPKETPDAHFPDLDLLTTLLQKKWKPEDEGLPDSLPKAPLIQVVESSNSKESEQVETPTTAPPQVASKTDSSLLSFEDKEPPIKLSVGPPTYGFNNSFSDFFKCWHGELHEVISLPTPETSSPLERRQLRTAVEDEDFDVERYLMDFSNQSEDEYFQGAIAFTPFWTTLPPWTPPTSASLIVDITSTMAAVDLDSPSSPSPAAVVFTDKENELLLRLPRKEYLPFSPTESRYVWHGLLDILAAYCYDMRATQGEPNVESPWTLSILSSTLSWLDTPDTLADVVKHAFRRALTYPFLRQWDLIHAAVTDVVNLLKRGKRVVLRVLLAIYSVFEKSETYYLLNTLYIQDYATWIQTIQDSDVSQWGDQLGATLAAFQKDQTGWALTQMERALLEEDDDDEESSEDEEDSDESDESPTE</sequence>
<dbReference type="VEuPathDB" id="FungiDB:AeMF1_018500"/>
<dbReference type="GO" id="GO:0005737">
    <property type="term" value="C:cytoplasm"/>
    <property type="evidence" value="ECO:0007669"/>
    <property type="project" value="TreeGrafter"/>
</dbReference>
<dbReference type="GO" id="GO:0000493">
    <property type="term" value="P:box H/ACA snoRNP assembly"/>
    <property type="evidence" value="ECO:0007669"/>
    <property type="project" value="InterPro"/>
</dbReference>
<dbReference type="PANTHER" id="PTHR12967:SF0">
    <property type="entry name" value="PROTEIN SHQ1 HOMOLOG"/>
    <property type="match status" value="1"/>
</dbReference>
<evidence type="ECO:0000313" key="4">
    <source>
        <dbReference type="EMBL" id="KAF0744655.1"/>
    </source>
</evidence>
<evidence type="ECO:0000256" key="1">
    <source>
        <dbReference type="ARBA" id="ARBA00005607"/>
    </source>
</evidence>
<dbReference type="SUPFAM" id="SSF49764">
    <property type="entry name" value="HSP20-like chaperones"/>
    <property type="match status" value="1"/>
</dbReference>
<feature type="compositionally biased region" description="Acidic residues" evidence="2">
    <location>
        <begin position="470"/>
        <end position="494"/>
    </location>
</feature>
<name>A0A6G0XW87_9STRA</name>
<dbReference type="GO" id="GO:0051082">
    <property type="term" value="F:unfolded protein binding"/>
    <property type="evidence" value="ECO:0007669"/>
    <property type="project" value="TreeGrafter"/>
</dbReference>
<gene>
    <name evidence="4" type="ORF">Ae201684_001116</name>
</gene>
<dbReference type="AlphaFoldDB" id="A0A6G0XW87"/>
<feature type="domain" description="CS" evidence="3">
    <location>
        <begin position="2"/>
        <end position="92"/>
    </location>
</feature>
<dbReference type="Pfam" id="PF21413">
    <property type="entry name" value="SHQ1-like_CS"/>
    <property type="match status" value="1"/>
</dbReference>
<dbReference type="Proteomes" id="UP000481153">
    <property type="component" value="Unassembled WGS sequence"/>
</dbReference>
<dbReference type="PROSITE" id="PS51203">
    <property type="entry name" value="CS"/>
    <property type="match status" value="1"/>
</dbReference>
<dbReference type="Pfam" id="PF04925">
    <property type="entry name" value="SHQ1"/>
    <property type="match status" value="1"/>
</dbReference>
<comment type="similarity">
    <text evidence="1">Belongs to the SHQ1 family.</text>
</comment>
<evidence type="ECO:0000256" key="2">
    <source>
        <dbReference type="SAM" id="MobiDB-lite"/>
    </source>
</evidence>
<dbReference type="InterPro" id="IPR048696">
    <property type="entry name" value="SHQ1-like_CS"/>
</dbReference>
<feature type="region of interest" description="Disordered" evidence="2">
    <location>
        <begin position="469"/>
        <end position="494"/>
    </location>
</feature>
<protein>
    <recommendedName>
        <fullName evidence="3">CS domain-containing protein</fullName>
    </recommendedName>
</protein>
<dbReference type="GO" id="GO:0005654">
    <property type="term" value="C:nucleoplasm"/>
    <property type="evidence" value="ECO:0007669"/>
    <property type="project" value="TreeGrafter"/>
</dbReference>
<keyword evidence="5" id="KW-1185">Reference proteome</keyword>
<dbReference type="PANTHER" id="PTHR12967">
    <property type="entry name" value="PROTEIN SHQ1 HOMOLOG"/>
    <property type="match status" value="1"/>
</dbReference>
<reference evidence="4 5" key="1">
    <citation type="submission" date="2019-07" db="EMBL/GenBank/DDBJ databases">
        <title>Genomics analysis of Aphanomyces spp. identifies a new class of oomycete effector associated with host adaptation.</title>
        <authorList>
            <person name="Gaulin E."/>
        </authorList>
    </citation>
    <scope>NUCLEOTIDE SEQUENCE [LARGE SCALE GENOMIC DNA]</scope>
    <source>
        <strain evidence="4 5">ATCC 201684</strain>
    </source>
</reference>
<proteinExistence type="inferred from homology"/>
<dbReference type="InterPro" id="IPR008978">
    <property type="entry name" value="HSP20-like_chaperone"/>
</dbReference>
<evidence type="ECO:0000313" key="5">
    <source>
        <dbReference type="Proteomes" id="UP000481153"/>
    </source>
</evidence>
<comment type="caution">
    <text evidence="4">The sequence shown here is derived from an EMBL/GenBank/DDBJ whole genome shotgun (WGS) entry which is preliminary data.</text>
</comment>